<protein>
    <submittedName>
        <fullName evidence="1">Uncharacterized protein</fullName>
    </submittedName>
</protein>
<keyword evidence="2" id="KW-1185">Reference proteome</keyword>
<evidence type="ECO:0000313" key="1">
    <source>
        <dbReference type="EMBL" id="TQD39881.1"/>
    </source>
</evidence>
<reference evidence="1 2" key="1">
    <citation type="submission" date="2019-06" db="EMBL/GenBank/DDBJ databases">
        <title>Lysobacter alkalisoli sp. nov. isolated from saline soil.</title>
        <authorList>
            <person name="Sun J.-Q."/>
            <person name="Xu L."/>
        </authorList>
    </citation>
    <scope>NUCLEOTIDE SEQUENCE [LARGE SCALE GENOMIC DNA]</scope>
    <source>
        <strain evidence="1 2">JCM 31130</strain>
    </source>
</reference>
<dbReference type="Proteomes" id="UP000318212">
    <property type="component" value="Unassembled WGS sequence"/>
</dbReference>
<dbReference type="RefSeq" id="WP_141519592.1">
    <property type="nucleotide sequence ID" value="NZ_VICE01000146.1"/>
</dbReference>
<sequence length="141" mass="15583">MPLSEFSRFLSKHPGAGVIDAVVDTTRENGVVVPVLGIGLYRAGNGASLAEAARMAYDNEDDGFFYDELDLVDDCEDMLVAAFYPRWPHDREQGDQALMHALCELVPKPAEGAPRKTYLFHHVDSQPYFNLLTGKPFATHG</sequence>
<organism evidence="1 2">
    <name type="scientific">Marilutibacter aestuarii</name>
    <dbReference type="NCBI Taxonomy" id="1706195"/>
    <lineage>
        <taxon>Bacteria</taxon>
        <taxon>Pseudomonadati</taxon>
        <taxon>Pseudomonadota</taxon>
        <taxon>Gammaproteobacteria</taxon>
        <taxon>Lysobacterales</taxon>
        <taxon>Lysobacteraceae</taxon>
        <taxon>Marilutibacter</taxon>
    </lineage>
</organism>
<proteinExistence type="predicted"/>
<comment type="caution">
    <text evidence="1">The sequence shown here is derived from an EMBL/GenBank/DDBJ whole genome shotgun (WGS) entry which is preliminary data.</text>
</comment>
<dbReference type="EMBL" id="VICE01000146">
    <property type="protein sequence ID" value="TQD39881.1"/>
    <property type="molecule type" value="Genomic_DNA"/>
</dbReference>
<evidence type="ECO:0000313" key="2">
    <source>
        <dbReference type="Proteomes" id="UP000318212"/>
    </source>
</evidence>
<name>A0A507ZTJ4_9GAMM</name>
<dbReference type="AlphaFoldDB" id="A0A507ZTJ4"/>
<gene>
    <name evidence="1" type="ORF">FKV25_14965</name>
</gene>
<dbReference type="OrthoDB" id="6024729at2"/>
<accession>A0A507ZTJ4</accession>